<dbReference type="InterPro" id="IPR051043">
    <property type="entry name" value="Sulfatase_Mod_Factor_Kinase"/>
</dbReference>
<name>A0ABP9I704_9ACTN</name>
<proteinExistence type="predicted"/>
<evidence type="ECO:0000313" key="3">
    <source>
        <dbReference type="EMBL" id="GAA4988807.1"/>
    </source>
</evidence>
<keyword evidence="4" id="KW-1185">Reference proteome</keyword>
<dbReference type="PANTHER" id="PTHR23150">
    <property type="entry name" value="SULFATASE MODIFYING FACTOR 1, 2"/>
    <property type="match status" value="1"/>
</dbReference>
<dbReference type="SUPFAM" id="SSF56436">
    <property type="entry name" value="C-type lectin-like"/>
    <property type="match status" value="1"/>
</dbReference>
<feature type="region of interest" description="Disordered" evidence="1">
    <location>
        <begin position="1"/>
        <end position="33"/>
    </location>
</feature>
<feature type="compositionally biased region" description="Polar residues" evidence="1">
    <location>
        <begin position="1"/>
        <end position="10"/>
    </location>
</feature>
<evidence type="ECO:0000259" key="2">
    <source>
        <dbReference type="Pfam" id="PF03781"/>
    </source>
</evidence>
<dbReference type="EMBL" id="BAABIL010000469">
    <property type="protein sequence ID" value="GAA4988807.1"/>
    <property type="molecule type" value="Genomic_DNA"/>
</dbReference>
<dbReference type="Proteomes" id="UP001501195">
    <property type="component" value="Unassembled WGS sequence"/>
</dbReference>
<sequence>MSCCSPSPGHTATPVLPPAPTAPGPGAGTPPGEWVDVPGGTFLMGSEDADVNPFDAEGPVRPVAVDAFRIGATTVTVAQFAAFVAATGHRTSAEELGWSFVLAASVPGPLRARCPRPPTAPWWAGVPGATWRAPEGPGSDVAQRQDHPVVHVSALDAEAYCAWAGGRLPTEAEWERAARGGLEQRRYPWGEDLTPDGQHRCNIWQGRFPERDSGEDGFTGTAPARWYEPNGYGLYQVVGNVWEWSADTWWTPRQRRSRERAMRGGSFLCHDSYCNRYRVSARTSNEPAATLANLGFRCVLPAT</sequence>
<reference evidence="4" key="1">
    <citation type="journal article" date="2019" name="Int. J. Syst. Evol. Microbiol.">
        <title>The Global Catalogue of Microorganisms (GCM) 10K type strain sequencing project: providing services to taxonomists for standard genome sequencing and annotation.</title>
        <authorList>
            <consortium name="The Broad Institute Genomics Platform"/>
            <consortium name="The Broad Institute Genome Sequencing Center for Infectious Disease"/>
            <person name="Wu L."/>
            <person name="Ma J."/>
        </authorList>
    </citation>
    <scope>NUCLEOTIDE SEQUENCE [LARGE SCALE GENOMIC DNA]</scope>
    <source>
        <strain evidence="4">JCM 18126</strain>
    </source>
</reference>
<dbReference type="Gene3D" id="3.90.1580.10">
    <property type="entry name" value="paralog of FGE (formylglycine-generating enzyme)"/>
    <property type="match status" value="1"/>
</dbReference>
<accession>A0ABP9I704</accession>
<evidence type="ECO:0000313" key="4">
    <source>
        <dbReference type="Proteomes" id="UP001501195"/>
    </source>
</evidence>
<dbReference type="InterPro" id="IPR005532">
    <property type="entry name" value="SUMF_dom"/>
</dbReference>
<comment type="caution">
    <text evidence="3">The sequence shown here is derived from an EMBL/GenBank/DDBJ whole genome shotgun (WGS) entry which is preliminary data.</text>
</comment>
<dbReference type="InterPro" id="IPR042095">
    <property type="entry name" value="SUMF_sf"/>
</dbReference>
<dbReference type="RefSeq" id="WP_425560223.1">
    <property type="nucleotide sequence ID" value="NZ_BAABIL010000469.1"/>
</dbReference>
<feature type="domain" description="Sulfatase-modifying factor enzyme-like" evidence="2">
    <location>
        <begin position="33"/>
        <end position="299"/>
    </location>
</feature>
<protein>
    <submittedName>
        <fullName evidence="3">Formylglycine-generating enzyme family protein</fullName>
    </submittedName>
</protein>
<gene>
    <name evidence="3" type="ORF">GCM10023225_27900</name>
</gene>
<dbReference type="Pfam" id="PF03781">
    <property type="entry name" value="FGE-sulfatase"/>
    <property type="match status" value="1"/>
</dbReference>
<organism evidence="3 4">
    <name type="scientific">Kineococcus glutinatus</name>
    <dbReference type="NCBI Taxonomy" id="1070872"/>
    <lineage>
        <taxon>Bacteria</taxon>
        <taxon>Bacillati</taxon>
        <taxon>Actinomycetota</taxon>
        <taxon>Actinomycetes</taxon>
        <taxon>Kineosporiales</taxon>
        <taxon>Kineosporiaceae</taxon>
        <taxon>Kineococcus</taxon>
    </lineage>
</organism>
<dbReference type="PANTHER" id="PTHR23150:SF19">
    <property type="entry name" value="FORMYLGLYCINE-GENERATING ENZYME"/>
    <property type="match status" value="1"/>
</dbReference>
<dbReference type="InterPro" id="IPR016187">
    <property type="entry name" value="CTDL_fold"/>
</dbReference>
<evidence type="ECO:0000256" key="1">
    <source>
        <dbReference type="SAM" id="MobiDB-lite"/>
    </source>
</evidence>